<gene>
    <name evidence="8" type="ORF">RQP52_32595</name>
</gene>
<comment type="caution">
    <text evidence="8">The sequence shown here is derived from an EMBL/GenBank/DDBJ whole genome shotgun (WGS) entry which is preliminary data.</text>
</comment>
<feature type="transmembrane region" description="Helical" evidence="6">
    <location>
        <begin position="12"/>
        <end position="35"/>
    </location>
</feature>
<dbReference type="InterPro" id="IPR050330">
    <property type="entry name" value="Bact_OuterMem_StrucFunc"/>
</dbReference>
<protein>
    <submittedName>
        <fullName evidence="8">OmpA family protein</fullName>
    </submittedName>
</protein>
<evidence type="ECO:0000256" key="1">
    <source>
        <dbReference type="ARBA" id="ARBA00004442"/>
    </source>
</evidence>
<keyword evidence="2 4" id="KW-0472">Membrane</keyword>
<dbReference type="InterPro" id="IPR006665">
    <property type="entry name" value="OmpA-like"/>
</dbReference>
<evidence type="ECO:0000256" key="4">
    <source>
        <dbReference type="PROSITE-ProRule" id="PRU00473"/>
    </source>
</evidence>
<keyword evidence="9" id="KW-1185">Reference proteome</keyword>
<feature type="domain" description="OmpA-like" evidence="7">
    <location>
        <begin position="108"/>
        <end position="241"/>
    </location>
</feature>
<evidence type="ECO:0000259" key="7">
    <source>
        <dbReference type="PROSITE" id="PS51123"/>
    </source>
</evidence>
<evidence type="ECO:0000256" key="6">
    <source>
        <dbReference type="SAM" id="Phobius"/>
    </source>
</evidence>
<dbReference type="InterPro" id="IPR006664">
    <property type="entry name" value="OMP_bac"/>
</dbReference>
<accession>A0ABU3RPQ5</accession>
<dbReference type="PRINTS" id="PR01021">
    <property type="entry name" value="OMPADOMAIN"/>
</dbReference>
<organism evidence="8 9">
    <name type="scientific">Paenibacillus violae</name>
    <dbReference type="NCBI Taxonomy" id="3077234"/>
    <lineage>
        <taxon>Bacteria</taxon>
        <taxon>Bacillati</taxon>
        <taxon>Bacillota</taxon>
        <taxon>Bacilli</taxon>
        <taxon>Bacillales</taxon>
        <taxon>Paenibacillaceae</taxon>
        <taxon>Paenibacillus</taxon>
    </lineage>
</organism>
<sequence>MRNAKREQVNWWMSYADLMSVMLMVFALILTVVVLDIQESTEQKEVAEQKAQQIQEQKAVAEQKAQQIQEQAKTKAKEIEQAIGLKTEIIKELTDYFRQSNMQIEIDQQTGAIRFPGSVLYDSGSYVVSEQGKAFLKSFIPKYMGILLQDRFKDKVASIMIEGHTDNSGTYMYNMELSQNRAFSVLKYIYSSEFPNFPQRDSSQNLVTCNGRSYSQPLFDSQGNIDQERSRRVEFLFRLKDEEAFQAIEKLVQDK</sequence>
<evidence type="ECO:0000256" key="5">
    <source>
        <dbReference type="SAM" id="Coils"/>
    </source>
</evidence>
<dbReference type="Gene3D" id="3.30.1330.60">
    <property type="entry name" value="OmpA-like domain"/>
    <property type="match status" value="1"/>
</dbReference>
<evidence type="ECO:0000313" key="9">
    <source>
        <dbReference type="Proteomes" id="UP001260980"/>
    </source>
</evidence>
<dbReference type="Pfam" id="PF00691">
    <property type="entry name" value="OmpA"/>
    <property type="match status" value="1"/>
</dbReference>
<keyword evidence="5" id="KW-0175">Coiled coil</keyword>
<reference evidence="8 9" key="1">
    <citation type="submission" date="2023-10" db="EMBL/GenBank/DDBJ databases">
        <title>Paenibacillus strain PFR10 Genome sequencing and assembly.</title>
        <authorList>
            <person name="Kim I."/>
        </authorList>
    </citation>
    <scope>NUCLEOTIDE SEQUENCE [LARGE SCALE GENOMIC DNA]</scope>
    <source>
        <strain evidence="8 9">PFR10</strain>
    </source>
</reference>
<dbReference type="PANTHER" id="PTHR30329">
    <property type="entry name" value="STATOR ELEMENT OF FLAGELLAR MOTOR COMPLEX"/>
    <property type="match status" value="1"/>
</dbReference>
<dbReference type="RefSeq" id="WP_315955700.1">
    <property type="nucleotide sequence ID" value="NZ_JAWCUD010000016.1"/>
</dbReference>
<evidence type="ECO:0000256" key="3">
    <source>
        <dbReference type="ARBA" id="ARBA00023237"/>
    </source>
</evidence>
<dbReference type="Proteomes" id="UP001260980">
    <property type="component" value="Unassembled WGS sequence"/>
</dbReference>
<keyword evidence="3" id="KW-0998">Cell outer membrane</keyword>
<evidence type="ECO:0000313" key="8">
    <source>
        <dbReference type="EMBL" id="MDU0205827.1"/>
    </source>
</evidence>
<dbReference type="SUPFAM" id="SSF103088">
    <property type="entry name" value="OmpA-like"/>
    <property type="match status" value="1"/>
</dbReference>
<dbReference type="PANTHER" id="PTHR30329:SF21">
    <property type="entry name" value="LIPOPROTEIN YIAD-RELATED"/>
    <property type="match status" value="1"/>
</dbReference>
<dbReference type="CDD" id="cd07185">
    <property type="entry name" value="OmpA_C-like"/>
    <property type="match status" value="1"/>
</dbReference>
<dbReference type="PROSITE" id="PS51123">
    <property type="entry name" value="OMPA_2"/>
    <property type="match status" value="1"/>
</dbReference>
<comment type="subcellular location">
    <subcellularLocation>
        <location evidence="1">Cell outer membrane</location>
    </subcellularLocation>
</comment>
<feature type="coiled-coil region" evidence="5">
    <location>
        <begin position="37"/>
        <end position="82"/>
    </location>
</feature>
<keyword evidence="6" id="KW-0812">Transmembrane</keyword>
<name>A0ABU3RPQ5_9BACL</name>
<proteinExistence type="predicted"/>
<evidence type="ECO:0000256" key="2">
    <source>
        <dbReference type="ARBA" id="ARBA00023136"/>
    </source>
</evidence>
<dbReference type="InterPro" id="IPR036737">
    <property type="entry name" value="OmpA-like_sf"/>
</dbReference>
<keyword evidence="6" id="KW-1133">Transmembrane helix</keyword>
<dbReference type="EMBL" id="JAWCUD010000016">
    <property type="protein sequence ID" value="MDU0205827.1"/>
    <property type="molecule type" value="Genomic_DNA"/>
</dbReference>